<dbReference type="EMBL" id="LS974624">
    <property type="protein sequence ID" value="CAG7897989.1"/>
    <property type="molecule type" value="Genomic_DNA"/>
</dbReference>
<evidence type="ECO:0000313" key="3">
    <source>
        <dbReference type="Proteomes" id="UP000694005"/>
    </source>
</evidence>
<dbReference type="Proteomes" id="UP000694005">
    <property type="component" value="Chromosome A08"/>
</dbReference>
<evidence type="ECO:0000313" key="2">
    <source>
        <dbReference type="EMBL" id="CAG7897989.1"/>
    </source>
</evidence>
<name>A0A8D9HE82_BRACM</name>
<organism evidence="2 3">
    <name type="scientific">Brassica campestris</name>
    <name type="common">Field mustard</name>
    <dbReference type="NCBI Taxonomy" id="3711"/>
    <lineage>
        <taxon>Eukaryota</taxon>
        <taxon>Viridiplantae</taxon>
        <taxon>Streptophyta</taxon>
        <taxon>Embryophyta</taxon>
        <taxon>Tracheophyta</taxon>
        <taxon>Spermatophyta</taxon>
        <taxon>Magnoliopsida</taxon>
        <taxon>eudicotyledons</taxon>
        <taxon>Gunneridae</taxon>
        <taxon>Pentapetalae</taxon>
        <taxon>rosids</taxon>
        <taxon>malvids</taxon>
        <taxon>Brassicales</taxon>
        <taxon>Brassicaceae</taxon>
        <taxon>Brassiceae</taxon>
        <taxon>Brassica</taxon>
    </lineage>
</organism>
<dbReference type="Gramene" id="A02p06240.2_BraZ1">
    <property type="protein sequence ID" value="A02p06240.2_BraZ1.CDS"/>
    <property type="gene ID" value="A02g06240.2_BraZ1"/>
</dbReference>
<accession>A0A8D9HE82</accession>
<dbReference type="Proteomes" id="UP000694005">
    <property type="component" value="Chromosome A02"/>
</dbReference>
<proteinExistence type="predicted"/>
<sequence length="86" mass="9574">MALEESFAGCLAERSVKSRIFNILCNQLCIFKSLADLTCLCFGLLLPFLRAIDKLLTLQRKRSSYSNSSSTFAPNVLKVCRTLPSP</sequence>
<evidence type="ECO:0000313" key="1">
    <source>
        <dbReference type="EMBL" id="CAG7891672.1"/>
    </source>
</evidence>
<dbReference type="EMBL" id="LS974618">
    <property type="protein sequence ID" value="CAG7891672.1"/>
    <property type="molecule type" value="Genomic_DNA"/>
</dbReference>
<protein>
    <submittedName>
        <fullName evidence="1 2">Uncharacterized protein</fullName>
    </submittedName>
</protein>
<reference evidence="2 3" key="1">
    <citation type="submission" date="2021-07" db="EMBL/GenBank/DDBJ databases">
        <authorList>
            <consortium name="Genoscope - CEA"/>
            <person name="William W."/>
        </authorList>
    </citation>
    <scope>NUCLEOTIDE SEQUENCE [LARGE SCALE GENOMIC DNA]</scope>
</reference>
<dbReference type="Gramene" id="A08p16550.2_BraZ1">
    <property type="protein sequence ID" value="A08p16550.2_BraZ1.CDS"/>
    <property type="gene ID" value="A08g16550.2_BraZ1"/>
</dbReference>
<dbReference type="AlphaFoldDB" id="A0A8D9HE82"/>
<gene>
    <name evidence="1" type="ORF">BRAPAZ1V2_A02P06240.2</name>
    <name evidence="2" type="ORF">BRAPAZ1V2_A08P16550.2</name>
</gene>